<gene>
    <name evidence="2" type="ORF">HO173_007784</name>
</gene>
<dbReference type="EMBL" id="JACCJC010000033">
    <property type="protein sequence ID" value="KAF6233954.1"/>
    <property type="molecule type" value="Genomic_DNA"/>
</dbReference>
<dbReference type="RefSeq" id="XP_037163361.1">
    <property type="nucleotide sequence ID" value="XM_037309684.1"/>
</dbReference>
<name>A0A8H6FSL3_9LECA</name>
<dbReference type="OrthoDB" id="5218421at2759"/>
<evidence type="ECO:0000313" key="2">
    <source>
        <dbReference type="EMBL" id="KAF6233954.1"/>
    </source>
</evidence>
<evidence type="ECO:0000256" key="1">
    <source>
        <dbReference type="SAM" id="MobiDB-lite"/>
    </source>
</evidence>
<accession>A0A8H6FSL3</accession>
<dbReference type="AlphaFoldDB" id="A0A8H6FSL3"/>
<evidence type="ECO:0000313" key="3">
    <source>
        <dbReference type="Proteomes" id="UP000578531"/>
    </source>
</evidence>
<comment type="caution">
    <text evidence="2">The sequence shown here is derived from an EMBL/GenBank/DDBJ whole genome shotgun (WGS) entry which is preliminary data.</text>
</comment>
<sequence>MASPIPTTFATDSTPQESFAAHYDLDNPMESVNSYSRLMHQHTKRQMDLATRSSRRAPADQGVSSMGQLSARVAPIAWTICSNESSTFPARLIYLRIAPHTHTHTHIELEIVPARTQALRRERGK</sequence>
<dbReference type="GeneID" id="59289440"/>
<organism evidence="2 3">
    <name type="scientific">Letharia columbiana</name>
    <dbReference type="NCBI Taxonomy" id="112416"/>
    <lineage>
        <taxon>Eukaryota</taxon>
        <taxon>Fungi</taxon>
        <taxon>Dikarya</taxon>
        <taxon>Ascomycota</taxon>
        <taxon>Pezizomycotina</taxon>
        <taxon>Lecanoromycetes</taxon>
        <taxon>OSLEUM clade</taxon>
        <taxon>Lecanoromycetidae</taxon>
        <taxon>Lecanorales</taxon>
        <taxon>Lecanorineae</taxon>
        <taxon>Parmeliaceae</taxon>
        <taxon>Letharia</taxon>
    </lineage>
</organism>
<feature type="region of interest" description="Disordered" evidence="1">
    <location>
        <begin position="40"/>
        <end position="66"/>
    </location>
</feature>
<proteinExistence type="predicted"/>
<dbReference type="Proteomes" id="UP000578531">
    <property type="component" value="Unassembled WGS sequence"/>
</dbReference>
<keyword evidence="3" id="KW-1185">Reference proteome</keyword>
<protein>
    <submittedName>
        <fullName evidence="2">Uncharacterized protein</fullName>
    </submittedName>
</protein>
<reference evidence="2 3" key="1">
    <citation type="journal article" date="2020" name="Genomics">
        <title>Complete, high-quality genomes from long-read metagenomic sequencing of two wolf lichen thalli reveals enigmatic genome architecture.</title>
        <authorList>
            <person name="McKenzie S.K."/>
            <person name="Walston R.F."/>
            <person name="Allen J.L."/>
        </authorList>
    </citation>
    <scope>NUCLEOTIDE SEQUENCE [LARGE SCALE GENOMIC DNA]</scope>
    <source>
        <strain evidence="2">WasteWater2</strain>
    </source>
</reference>